<reference evidence="5 6" key="2">
    <citation type="submission" date="2018-06" db="EMBL/GenBank/DDBJ databases">
        <title>Metagenomic assembly of (sub)arctic Cyanobacteria and their associated microbiome from non-axenic cultures.</title>
        <authorList>
            <person name="Baurain D."/>
        </authorList>
    </citation>
    <scope>NUCLEOTIDE SEQUENCE [LARGE SCALE GENOMIC DNA]</scope>
    <source>
        <strain evidence="5">ULC129bin1</strain>
    </source>
</reference>
<dbReference type="PANTHER" id="PTHR10545:SF29">
    <property type="entry name" value="GH14572P-RELATED"/>
    <property type="match status" value="1"/>
</dbReference>
<dbReference type="Pfam" id="PF00583">
    <property type="entry name" value="Acetyltransf_1"/>
    <property type="match status" value="1"/>
</dbReference>
<evidence type="ECO:0000313" key="5">
    <source>
        <dbReference type="EMBL" id="PZO23205.1"/>
    </source>
</evidence>
<dbReference type="InterPro" id="IPR000182">
    <property type="entry name" value="GNAT_dom"/>
</dbReference>
<accession>A0A2W4WLK1</accession>
<comment type="similarity">
    <text evidence="1">Belongs to the acetyltransferase family.</text>
</comment>
<dbReference type="GO" id="GO:0008080">
    <property type="term" value="F:N-acetyltransferase activity"/>
    <property type="evidence" value="ECO:0007669"/>
    <property type="project" value="TreeGrafter"/>
</dbReference>
<dbReference type="FunFam" id="3.40.630.30:FF:000064">
    <property type="entry name" value="GNAT family acetyltransferase"/>
    <property type="match status" value="1"/>
</dbReference>
<keyword evidence="2 5" id="KW-0808">Transferase</keyword>
<protein>
    <submittedName>
        <fullName evidence="5">GNAT family N-acetyltransferase</fullName>
    </submittedName>
</protein>
<dbReference type="CDD" id="cd04301">
    <property type="entry name" value="NAT_SF"/>
    <property type="match status" value="1"/>
</dbReference>
<evidence type="ECO:0000256" key="2">
    <source>
        <dbReference type="ARBA" id="ARBA00022679"/>
    </source>
</evidence>
<feature type="domain" description="N-acetyltransferase" evidence="4">
    <location>
        <begin position="3"/>
        <end position="160"/>
    </location>
</feature>
<dbReference type="PROSITE" id="PS51186">
    <property type="entry name" value="GNAT"/>
    <property type="match status" value="1"/>
</dbReference>
<dbReference type="PANTHER" id="PTHR10545">
    <property type="entry name" value="DIAMINE N-ACETYLTRANSFERASE"/>
    <property type="match status" value="1"/>
</dbReference>
<organism evidence="5 6">
    <name type="scientific">Leptolyngbya foveolarum</name>
    <dbReference type="NCBI Taxonomy" id="47253"/>
    <lineage>
        <taxon>Bacteria</taxon>
        <taxon>Bacillati</taxon>
        <taxon>Cyanobacteriota</taxon>
        <taxon>Cyanophyceae</taxon>
        <taxon>Leptolyngbyales</taxon>
        <taxon>Leptolyngbyaceae</taxon>
        <taxon>Leptolyngbya group</taxon>
        <taxon>Leptolyngbya</taxon>
    </lineage>
</organism>
<reference evidence="6" key="1">
    <citation type="submission" date="2018-04" db="EMBL/GenBank/DDBJ databases">
        <authorList>
            <person name="Cornet L."/>
        </authorList>
    </citation>
    <scope>NUCLEOTIDE SEQUENCE [LARGE SCALE GENOMIC DNA]</scope>
</reference>
<dbReference type="InterPro" id="IPR016181">
    <property type="entry name" value="Acyl_CoA_acyltransferase"/>
</dbReference>
<dbReference type="Gene3D" id="3.40.630.30">
    <property type="match status" value="1"/>
</dbReference>
<name>A0A2W4WLK1_9CYAN</name>
<proteinExistence type="inferred from homology"/>
<gene>
    <name evidence="5" type="ORF">DCF25_00845</name>
</gene>
<evidence type="ECO:0000256" key="3">
    <source>
        <dbReference type="ARBA" id="ARBA00023315"/>
    </source>
</evidence>
<dbReference type="Proteomes" id="UP000249354">
    <property type="component" value="Unassembled WGS sequence"/>
</dbReference>
<evidence type="ECO:0000313" key="6">
    <source>
        <dbReference type="Proteomes" id="UP000249354"/>
    </source>
</evidence>
<dbReference type="InterPro" id="IPR051016">
    <property type="entry name" value="Diverse_Substrate_AcTransf"/>
</dbReference>
<dbReference type="AlphaFoldDB" id="A0A2W4WLK1"/>
<comment type="caution">
    <text evidence="5">The sequence shown here is derived from an EMBL/GenBank/DDBJ whole genome shotgun (WGS) entry which is preliminary data.</text>
</comment>
<keyword evidence="3" id="KW-0012">Acyltransferase</keyword>
<dbReference type="SUPFAM" id="SSF55729">
    <property type="entry name" value="Acyl-CoA N-acyltransferases (Nat)"/>
    <property type="match status" value="1"/>
</dbReference>
<dbReference type="EMBL" id="QBMC01000003">
    <property type="protein sequence ID" value="PZO23205.1"/>
    <property type="molecule type" value="Genomic_DNA"/>
</dbReference>
<evidence type="ECO:0000256" key="1">
    <source>
        <dbReference type="ARBA" id="ARBA00008694"/>
    </source>
</evidence>
<sequence length="168" mass="18537">MTVEIRPAYPEDVSTIFALIKSLSEYEKLAHEMVGSEADLHAGLFGPVPYAEVMIAEVDGQAAGMALYFYNFSTFLMKPGIYLEDLFVLPEFRRQGIATALLKHLAAFALSKDCGRLEWSVLDWNEDAIAFYKRMGAILMDEWTGCRVSGDALVGLSKLEDSASAEPA</sequence>
<evidence type="ECO:0000259" key="4">
    <source>
        <dbReference type="PROSITE" id="PS51186"/>
    </source>
</evidence>